<dbReference type="GO" id="GO:0005829">
    <property type="term" value="C:cytosol"/>
    <property type="evidence" value="ECO:0007669"/>
    <property type="project" value="TreeGrafter"/>
</dbReference>
<evidence type="ECO:0000313" key="2">
    <source>
        <dbReference type="Proteomes" id="UP000580568"/>
    </source>
</evidence>
<dbReference type="InterPro" id="IPR041492">
    <property type="entry name" value="HAD_2"/>
</dbReference>
<sequence>MYSTVIFDIDGTILDTEFAVLSSLQKLVYEETNKKLSFEDLIFSFGITGEAALTQLGIKDPKKGCIKWNKYLRDYFHHVKVFDDMEETLAKLHEMYISIGIVTSKTKLEYEADFIPFGLSNFFNIVVCADDTEKHKPNPEPILKFIELSGSDTSNTIYIGDTIYDFRCAQDSHIDFALASWGCKSQDGINATYILKNPKELLDIVTVA</sequence>
<dbReference type="PANTHER" id="PTHR43434:SF26">
    <property type="entry name" value="PYROPHOSPHATASE PPAX"/>
    <property type="match status" value="1"/>
</dbReference>
<keyword evidence="2" id="KW-1185">Reference proteome</keyword>
<dbReference type="SFLD" id="SFLDG01129">
    <property type="entry name" value="C1.5:_HAD__Beta-PGM__Phosphata"/>
    <property type="match status" value="1"/>
</dbReference>
<dbReference type="PANTHER" id="PTHR43434">
    <property type="entry name" value="PHOSPHOGLYCOLATE PHOSPHATASE"/>
    <property type="match status" value="1"/>
</dbReference>
<dbReference type="NCBIfam" id="TIGR01549">
    <property type="entry name" value="HAD-SF-IA-v1"/>
    <property type="match status" value="1"/>
</dbReference>
<dbReference type="GO" id="GO:0006281">
    <property type="term" value="P:DNA repair"/>
    <property type="evidence" value="ECO:0007669"/>
    <property type="project" value="TreeGrafter"/>
</dbReference>
<comment type="caution">
    <text evidence="1">The sequence shown here is derived from an EMBL/GenBank/DDBJ whole genome shotgun (WGS) entry which is preliminary data.</text>
</comment>
<dbReference type="Pfam" id="PF13419">
    <property type="entry name" value="HAD_2"/>
    <property type="match status" value="1"/>
</dbReference>
<accession>A0A6V8SGA4</accession>
<protein>
    <submittedName>
        <fullName evidence="1">Pyrophosphatase PpaX</fullName>
    </submittedName>
</protein>
<dbReference type="InterPro" id="IPR050155">
    <property type="entry name" value="HAD-like_hydrolase_sf"/>
</dbReference>
<dbReference type="Gene3D" id="1.10.150.240">
    <property type="entry name" value="Putative phosphatase, domain 2"/>
    <property type="match status" value="1"/>
</dbReference>
<name>A0A6V8SGA4_9CLOT</name>
<organism evidence="1 2">
    <name type="scientific">Clostridium fungisolvens</name>
    <dbReference type="NCBI Taxonomy" id="1604897"/>
    <lineage>
        <taxon>Bacteria</taxon>
        <taxon>Bacillati</taxon>
        <taxon>Bacillota</taxon>
        <taxon>Clostridia</taxon>
        <taxon>Eubacteriales</taxon>
        <taxon>Clostridiaceae</taxon>
        <taxon>Clostridium</taxon>
    </lineage>
</organism>
<dbReference type="EMBL" id="BLZR01000001">
    <property type="protein sequence ID" value="GFP76207.1"/>
    <property type="molecule type" value="Genomic_DNA"/>
</dbReference>
<dbReference type="SUPFAM" id="SSF56784">
    <property type="entry name" value="HAD-like"/>
    <property type="match status" value="1"/>
</dbReference>
<dbReference type="InterPro" id="IPR006439">
    <property type="entry name" value="HAD-SF_hydro_IA"/>
</dbReference>
<dbReference type="Gene3D" id="3.40.50.1000">
    <property type="entry name" value="HAD superfamily/HAD-like"/>
    <property type="match status" value="1"/>
</dbReference>
<dbReference type="GO" id="GO:0008967">
    <property type="term" value="F:phosphoglycolate phosphatase activity"/>
    <property type="evidence" value="ECO:0007669"/>
    <property type="project" value="TreeGrafter"/>
</dbReference>
<reference evidence="1 2" key="1">
    <citation type="submission" date="2020-07" db="EMBL/GenBank/DDBJ databases">
        <title>A new beta-1,3-glucan-decomposing anaerobic bacterium isolated from anoxic soil subjected to biological soil disinfestation.</title>
        <authorList>
            <person name="Ueki A."/>
            <person name="Tonouchi A."/>
        </authorList>
    </citation>
    <scope>NUCLEOTIDE SEQUENCE [LARGE SCALE GENOMIC DNA]</scope>
    <source>
        <strain evidence="1 2">TW1</strain>
    </source>
</reference>
<gene>
    <name evidence="1" type="ORF">bsdtw1_02308</name>
</gene>
<dbReference type="InterPro" id="IPR023214">
    <property type="entry name" value="HAD_sf"/>
</dbReference>
<dbReference type="RefSeq" id="WP_183277651.1">
    <property type="nucleotide sequence ID" value="NZ_BLZR01000001.1"/>
</dbReference>
<dbReference type="InterPro" id="IPR023198">
    <property type="entry name" value="PGP-like_dom2"/>
</dbReference>
<proteinExistence type="predicted"/>
<dbReference type="AlphaFoldDB" id="A0A6V8SGA4"/>
<dbReference type="Proteomes" id="UP000580568">
    <property type="component" value="Unassembled WGS sequence"/>
</dbReference>
<dbReference type="InterPro" id="IPR036412">
    <property type="entry name" value="HAD-like_sf"/>
</dbReference>
<evidence type="ECO:0000313" key="1">
    <source>
        <dbReference type="EMBL" id="GFP76207.1"/>
    </source>
</evidence>
<dbReference type="SFLD" id="SFLDS00003">
    <property type="entry name" value="Haloacid_Dehalogenase"/>
    <property type="match status" value="1"/>
</dbReference>